<dbReference type="AlphaFoldDB" id="A0A377UXV2"/>
<protein>
    <submittedName>
        <fullName evidence="1">2-amino-3,7-dideoxy-D-threo-hept-6-ulosonate synthase</fullName>
        <ecNumber evidence="1">4.1.2.-</ecNumber>
    </submittedName>
</protein>
<dbReference type="PANTHER" id="PTHR47916">
    <property type="entry name" value="FRUCTOSE-BISPHOSPHATE ALDOLASE CLASS 1"/>
    <property type="match status" value="1"/>
</dbReference>
<proteinExistence type="predicted"/>
<name>A0A377UXV2_KLEPN</name>
<dbReference type="EMBL" id="UGKT01000001">
    <property type="protein sequence ID" value="STT01603.1"/>
    <property type="molecule type" value="Genomic_DNA"/>
</dbReference>
<dbReference type="InterPro" id="IPR050456">
    <property type="entry name" value="DeoC/FbaB_aldolase"/>
</dbReference>
<keyword evidence="1" id="KW-0456">Lyase</keyword>
<organism evidence="1 2">
    <name type="scientific">Klebsiella pneumoniae</name>
    <dbReference type="NCBI Taxonomy" id="573"/>
    <lineage>
        <taxon>Bacteria</taxon>
        <taxon>Pseudomonadati</taxon>
        <taxon>Pseudomonadota</taxon>
        <taxon>Gammaproteobacteria</taxon>
        <taxon>Enterobacterales</taxon>
        <taxon>Enterobacteriaceae</taxon>
        <taxon>Klebsiella/Raoultella group</taxon>
        <taxon>Klebsiella</taxon>
        <taxon>Klebsiella pneumoniae complex</taxon>
    </lineage>
</organism>
<dbReference type="Gene3D" id="3.20.20.70">
    <property type="entry name" value="Aldolase class I"/>
    <property type="match status" value="1"/>
</dbReference>
<dbReference type="Proteomes" id="UP000255518">
    <property type="component" value="Unassembled WGS sequence"/>
</dbReference>
<evidence type="ECO:0000313" key="2">
    <source>
        <dbReference type="Proteomes" id="UP000255518"/>
    </source>
</evidence>
<evidence type="ECO:0000313" key="1">
    <source>
        <dbReference type="EMBL" id="STT01603.1"/>
    </source>
</evidence>
<reference evidence="1 2" key="1">
    <citation type="submission" date="2018-06" db="EMBL/GenBank/DDBJ databases">
        <authorList>
            <consortium name="Pathogen Informatics"/>
            <person name="Doyle S."/>
        </authorList>
    </citation>
    <scope>NUCLEOTIDE SEQUENCE [LARGE SCALE GENOMIC DNA]</scope>
    <source>
        <strain evidence="1 2">NCTC13443</strain>
    </source>
</reference>
<dbReference type="GO" id="GO:0016829">
    <property type="term" value="F:lyase activity"/>
    <property type="evidence" value="ECO:0007669"/>
    <property type="project" value="UniProtKB-KW"/>
</dbReference>
<dbReference type="SUPFAM" id="SSF51569">
    <property type="entry name" value="Aldolase"/>
    <property type="match status" value="1"/>
</dbReference>
<accession>A0A377UXV2</accession>
<gene>
    <name evidence="1" type="primary">lsrF_1</name>
    <name evidence="1" type="ORF">NCTC13443_01929</name>
</gene>
<dbReference type="InterPro" id="IPR013785">
    <property type="entry name" value="Aldolase_TIM"/>
</dbReference>
<dbReference type="EC" id="4.1.2.-" evidence="1"/>
<sequence length="112" mass="12163">MTLTIRPSSLHRPAQRWSWARTSSKRVLPVHPEDRLIVEAAGVPVLALGGPKTGIDGYFKFVQHCMQMGAKGVAVGRNITQDPQPAKVVAGLNAIIHENATAEDAYSLYMAK</sequence>
<dbReference type="PANTHER" id="PTHR47916:SF1">
    <property type="entry name" value="3-HYDROXY-5-PHOSPHONOOXYPENTANE-2,4-DIONE THIOLASE"/>
    <property type="match status" value="1"/>
</dbReference>